<name>A0A182XQI9_ANOQN</name>
<dbReference type="VEuPathDB" id="VectorBase:AQUA014128"/>
<keyword evidence="2" id="KW-1185">Reference proteome</keyword>
<evidence type="ECO:0000313" key="1">
    <source>
        <dbReference type="EnsemblMetazoa" id="AQUA014128-PA"/>
    </source>
</evidence>
<evidence type="ECO:0000313" key="2">
    <source>
        <dbReference type="Proteomes" id="UP000076407"/>
    </source>
</evidence>
<dbReference type="AlphaFoldDB" id="A0A182XQI9"/>
<sequence length="127" mass="14518">MHALKHKGRTKMGTRRRLFCGVLPGKRDATAESFFHRAENNHSKALKCNAGPKCTTATGIGRLFWKVSRTTMTNNIVTVLQSLHRFTTLCIALKGQYWGHHKNKTLPIGYRQTDKRRKKAQNNLNWG</sequence>
<dbReference type="EnsemblMetazoa" id="AQUA014128-RA">
    <property type="protein sequence ID" value="AQUA014128-PA"/>
    <property type="gene ID" value="AQUA014128"/>
</dbReference>
<protein>
    <submittedName>
        <fullName evidence="1">Uncharacterized protein</fullName>
    </submittedName>
</protein>
<accession>A0A182XQI9</accession>
<organism evidence="1 2">
    <name type="scientific">Anopheles quadriannulatus</name>
    <name type="common">Mosquito</name>
    <dbReference type="NCBI Taxonomy" id="34691"/>
    <lineage>
        <taxon>Eukaryota</taxon>
        <taxon>Metazoa</taxon>
        <taxon>Ecdysozoa</taxon>
        <taxon>Arthropoda</taxon>
        <taxon>Hexapoda</taxon>
        <taxon>Insecta</taxon>
        <taxon>Pterygota</taxon>
        <taxon>Neoptera</taxon>
        <taxon>Endopterygota</taxon>
        <taxon>Diptera</taxon>
        <taxon>Nematocera</taxon>
        <taxon>Culicoidea</taxon>
        <taxon>Culicidae</taxon>
        <taxon>Anophelinae</taxon>
        <taxon>Anopheles</taxon>
    </lineage>
</organism>
<dbReference type="Proteomes" id="UP000076407">
    <property type="component" value="Unassembled WGS sequence"/>
</dbReference>
<proteinExistence type="predicted"/>
<reference evidence="1" key="1">
    <citation type="submission" date="2020-05" db="UniProtKB">
        <authorList>
            <consortium name="EnsemblMetazoa"/>
        </authorList>
    </citation>
    <scope>IDENTIFICATION</scope>
    <source>
        <strain evidence="1">SANGQUA</strain>
    </source>
</reference>